<accession>A0A3N0EHG3</accession>
<protein>
    <submittedName>
        <fullName evidence="1">Uncharacterized protein</fullName>
    </submittedName>
</protein>
<dbReference type="EMBL" id="RJTM01000072">
    <property type="protein sequence ID" value="RNL87224.1"/>
    <property type="molecule type" value="Genomic_DNA"/>
</dbReference>
<dbReference type="AlphaFoldDB" id="A0A3N0EHG3"/>
<keyword evidence="2" id="KW-1185">Reference proteome</keyword>
<proteinExistence type="predicted"/>
<evidence type="ECO:0000313" key="1">
    <source>
        <dbReference type="EMBL" id="RNL87224.1"/>
    </source>
</evidence>
<organism evidence="1 2">
    <name type="scientific">Sinomicrobium pectinilyticum</name>
    <dbReference type="NCBI Taxonomy" id="1084421"/>
    <lineage>
        <taxon>Bacteria</taxon>
        <taxon>Pseudomonadati</taxon>
        <taxon>Bacteroidota</taxon>
        <taxon>Flavobacteriia</taxon>
        <taxon>Flavobacteriales</taxon>
        <taxon>Flavobacteriaceae</taxon>
        <taxon>Sinomicrobium</taxon>
    </lineage>
</organism>
<name>A0A3N0EHG3_SINP1</name>
<reference evidence="1 2" key="1">
    <citation type="submission" date="2018-10" db="EMBL/GenBank/DDBJ databases">
        <title>Sinomicrobium pectinilyticum sp. nov., a pectinase-producing bacterium isolated from alkaline and saline soil, and emended description of the genus Sinomicrobium.</title>
        <authorList>
            <person name="Cheng B."/>
            <person name="Li C."/>
            <person name="Lai Q."/>
            <person name="Du M."/>
            <person name="Shao Z."/>
            <person name="Xu P."/>
            <person name="Yang C."/>
        </authorList>
    </citation>
    <scope>NUCLEOTIDE SEQUENCE [LARGE SCALE GENOMIC DNA]</scope>
    <source>
        <strain evidence="1 2">5DNS001</strain>
    </source>
</reference>
<gene>
    <name evidence="1" type="ORF">ED312_10460</name>
</gene>
<sequence length="71" mass="8224">MHKIDVMEAFYYLDSEAKPDGNHLVHTFACTMKEKPFPIKLGWQKNSQSALKKATKYYEHVKLCDKCTGKT</sequence>
<dbReference type="Proteomes" id="UP000267469">
    <property type="component" value="Unassembled WGS sequence"/>
</dbReference>
<evidence type="ECO:0000313" key="2">
    <source>
        <dbReference type="Proteomes" id="UP000267469"/>
    </source>
</evidence>
<comment type="caution">
    <text evidence="1">The sequence shown here is derived from an EMBL/GenBank/DDBJ whole genome shotgun (WGS) entry which is preliminary data.</text>
</comment>